<name>A0A3A9WYL1_9ACTN</name>
<evidence type="ECO:0000313" key="4">
    <source>
        <dbReference type="EMBL" id="RKN27894.1"/>
    </source>
</evidence>
<accession>A0A3A9WYL1</accession>
<sequence>MALLTLAVLLGLVAMHGLAPGTAAPFTSSTAGHGSTPSAAAMGAQADGEHAHQGRGGHAEHADAQCAAGGVSTAPALGAPQLDVLPCALAGPSPARVLVDPGGGGRAPPSLSALQLLRI</sequence>
<dbReference type="EMBL" id="RBDX01000001">
    <property type="protein sequence ID" value="RKN12896.1"/>
    <property type="molecule type" value="Genomic_DNA"/>
</dbReference>
<dbReference type="Proteomes" id="UP000275024">
    <property type="component" value="Unassembled WGS sequence"/>
</dbReference>
<evidence type="ECO:0000313" key="3">
    <source>
        <dbReference type="EMBL" id="RKN12896.1"/>
    </source>
</evidence>
<feature type="signal peptide" evidence="2">
    <location>
        <begin position="1"/>
        <end position="19"/>
    </location>
</feature>
<dbReference type="AlphaFoldDB" id="A0A3A9WYL1"/>
<feature type="chain" id="PRO_5038536925" description="Secreted protein" evidence="2">
    <location>
        <begin position="20"/>
        <end position="119"/>
    </location>
</feature>
<protein>
    <recommendedName>
        <fullName evidence="7">Secreted protein</fullName>
    </recommendedName>
</protein>
<evidence type="ECO:0000256" key="2">
    <source>
        <dbReference type="SAM" id="SignalP"/>
    </source>
</evidence>
<gene>
    <name evidence="4" type="ORF">D7318_02675</name>
    <name evidence="3" type="ORF">D7319_00215</name>
</gene>
<evidence type="ECO:0000313" key="5">
    <source>
        <dbReference type="Proteomes" id="UP000268652"/>
    </source>
</evidence>
<keyword evidence="2" id="KW-0732">Signal</keyword>
<dbReference type="EMBL" id="RBDY01000001">
    <property type="protein sequence ID" value="RKN27894.1"/>
    <property type="molecule type" value="Genomic_DNA"/>
</dbReference>
<comment type="caution">
    <text evidence="3">The sequence shown here is derived from an EMBL/GenBank/DDBJ whole genome shotgun (WGS) entry which is preliminary data.</text>
</comment>
<feature type="region of interest" description="Disordered" evidence="1">
    <location>
        <begin position="27"/>
        <end position="64"/>
    </location>
</feature>
<evidence type="ECO:0008006" key="7">
    <source>
        <dbReference type="Google" id="ProtNLM"/>
    </source>
</evidence>
<keyword evidence="5" id="KW-1185">Reference proteome</keyword>
<dbReference type="OrthoDB" id="4322759at2"/>
<proteinExistence type="predicted"/>
<reference evidence="5 6" key="1">
    <citation type="submission" date="2018-09" db="EMBL/GenBank/DDBJ databases">
        <title>Streptomyces sp. nov. DS1-2, an endophytic actinomycete isolated from roots of Dendrobium scabrilingue.</title>
        <authorList>
            <person name="Kuncharoen N."/>
            <person name="Kudo T."/>
            <person name="Ohkuma M."/>
            <person name="Yuki M."/>
            <person name="Tanasupawat S."/>
        </authorList>
    </citation>
    <scope>NUCLEOTIDE SEQUENCE [LARGE SCALE GENOMIC DNA]</scope>
    <source>
        <strain evidence="3 6">AZ1-7</strain>
        <strain evidence="4 5">DS1-2</strain>
    </source>
</reference>
<organism evidence="3 6">
    <name type="scientific">Streptomyces radicis</name>
    <dbReference type="NCBI Taxonomy" id="1750517"/>
    <lineage>
        <taxon>Bacteria</taxon>
        <taxon>Bacillati</taxon>
        <taxon>Actinomycetota</taxon>
        <taxon>Actinomycetes</taxon>
        <taxon>Kitasatosporales</taxon>
        <taxon>Streptomycetaceae</taxon>
        <taxon>Streptomyces</taxon>
    </lineage>
</organism>
<dbReference type="Proteomes" id="UP000268652">
    <property type="component" value="Unassembled WGS sequence"/>
</dbReference>
<feature type="compositionally biased region" description="Polar residues" evidence="1">
    <location>
        <begin position="27"/>
        <end position="38"/>
    </location>
</feature>
<evidence type="ECO:0000256" key="1">
    <source>
        <dbReference type="SAM" id="MobiDB-lite"/>
    </source>
</evidence>
<feature type="compositionally biased region" description="Basic and acidic residues" evidence="1">
    <location>
        <begin position="47"/>
        <end position="63"/>
    </location>
</feature>
<dbReference type="Pfam" id="PF19650">
    <property type="entry name" value="DUF6153"/>
    <property type="match status" value="1"/>
</dbReference>
<dbReference type="InterPro" id="IPR046151">
    <property type="entry name" value="DUF6153"/>
</dbReference>
<evidence type="ECO:0000313" key="6">
    <source>
        <dbReference type="Proteomes" id="UP000275024"/>
    </source>
</evidence>